<sequence length="152" mass="17559">MDEEQFEEKKKRKVGASDMLSFRFMIRQFKDSKKMAEPSEEVDQYDDYMTTDIEEEYAKLTYKMYERRGHLIGSEHFLHVYDPTYILCADCTAKNVASFLRMLSTEDVTIGHWLLDIAMSVQHGDDRAICDPRSSVPTYISCSGNQDGQVGT</sequence>
<evidence type="ECO:0000313" key="2">
    <source>
        <dbReference type="Proteomes" id="UP001153076"/>
    </source>
</evidence>
<proteinExistence type="predicted"/>
<reference evidence="1" key="1">
    <citation type="submission" date="2022-04" db="EMBL/GenBank/DDBJ databases">
        <title>Carnegiea gigantea Genome sequencing and assembly v2.</title>
        <authorList>
            <person name="Copetti D."/>
            <person name="Sanderson M.J."/>
            <person name="Burquez A."/>
            <person name="Wojciechowski M.F."/>
        </authorList>
    </citation>
    <scope>NUCLEOTIDE SEQUENCE</scope>
    <source>
        <strain evidence="1">SGP5-SGP5p</strain>
        <tissue evidence="1">Aerial part</tissue>
    </source>
</reference>
<accession>A0A9Q1KSL7</accession>
<dbReference type="EMBL" id="JAKOGI010000027">
    <property type="protein sequence ID" value="KAJ8448838.1"/>
    <property type="molecule type" value="Genomic_DNA"/>
</dbReference>
<gene>
    <name evidence="1" type="ORF">Cgig2_011459</name>
</gene>
<protein>
    <submittedName>
        <fullName evidence="1">Uncharacterized protein</fullName>
    </submittedName>
</protein>
<comment type="caution">
    <text evidence="1">The sequence shown here is derived from an EMBL/GenBank/DDBJ whole genome shotgun (WGS) entry which is preliminary data.</text>
</comment>
<evidence type="ECO:0000313" key="1">
    <source>
        <dbReference type="EMBL" id="KAJ8448838.1"/>
    </source>
</evidence>
<dbReference type="OrthoDB" id="414175at2759"/>
<name>A0A9Q1KSL7_9CARY</name>
<organism evidence="1 2">
    <name type="scientific">Carnegiea gigantea</name>
    <dbReference type="NCBI Taxonomy" id="171969"/>
    <lineage>
        <taxon>Eukaryota</taxon>
        <taxon>Viridiplantae</taxon>
        <taxon>Streptophyta</taxon>
        <taxon>Embryophyta</taxon>
        <taxon>Tracheophyta</taxon>
        <taxon>Spermatophyta</taxon>
        <taxon>Magnoliopsida</taxon>
        <taxon>eudicotyledons</taxon>
        <taxon>Gunneridae</taxon>
        <taxon>Pentapetalae</taxon>
        <taxon>Caryophyllales</taxon>
        <taxon>Cactineae</taxon>
        <taxon>Cactaceae</taxon>
        <taxon>Cactoideae</taxon>
        <taxon>Echinocereeae</taxon>
        <taxon>Carnegiea</taxon>
    </lineage>
</organism>
<dbReference type="Proteomes" id="UP001153076">
    <property type="component" value="Unassembled WGS sequence"/>
</dbReference>
<keyword evidence="2" id="KW-1185">Reference proteome</keyword>
<dbReference type="AlphaFoldDB" id="A0A9Q1KSL7"/>